<organism evidence="2 3">
    <name type="scientific">Chitinophaga filiformis</name>
    <name type="common">Myxococcus filiformis</name>
    <name type="synonym">Flexibacter filiformis</name>
    <dbReference type="NCBI Taxonomy" id="104663"/>
    <lineage>
        <taxon>Bacteria</taxon>
        <taxon>Pseudomonadati</taxon>
        <taxon>Bacteroidota</taxon>
        <taxon>Chitinophagia</taxon>
        <taxon>Chitinophagales</taxon>
        <taxon>Chitinophagaceae</taxon>
        <taxon>Chitinophaga</taxon>
    </lineage>
</organism>
<proteinExistence type="predicted"/>
<dbReference type="RefSeq" id="WP_089834615.1">
    <property type="nucleotide sequence ID" value="NZ_FNBN01000004.1"/>
</dbReference>
<gene>
    <name evidence="2" type="ORF">SAMN04488121_104457</name>
</gene>
<dbReference type="STRING" id="104663.SAMN04488121_104457"/>
<keyword evidence="1" id="KW-0732">Signal</keyword>
<feature type="chain" id="PRO_5011466549" evidence="1">
    <location>
        <begin position="24"/>
        <end position="338"/>
    </location>
</feature>
<reference evidence="3" key="1">
    <citation type="submission" date="2016-10" db="EMBL/GenBank/DDBJ databases">
        <authorList>
            <person name="Varghese N."/>
            <person name="Submissions S."/>
        </authorList>
    </citation>
    <scope>NUCLEOTIDE SEQUENCE [LARGE SCALE GENOMIC DNA]</scope>
    <source>
        <strain evidence="3">DSM 527</strain>
    </source>
</reference>
<name>A0A1G7UP64_CHIFI</name>
<evidence type="ECO:0000313" key="2">
    <source>
        <dbReference type="EMBL" id="SDG49314.1"/>
    </source>
</evidence>
<feature type="signal peptide" evidence="1">
    <location>
        <begin position="1"/>
        <end position="23"/>
    </location>
</feature>
<dbReference type="EMBL" id="FNBN01000004">
    <property type="protein sequence ID" value="SDG49314.1"/>
    <property type="molecule type" value="Genomic_DNA"/>
</dbReference>
<evidence type="ECO:0000313" key="3">
    <source>
        <dbReference type="Proteomes" id="UP000199045"/>
    </source>
</evidence>
<accession>A0A1G7UP64</accession>
<evidence type="ECO:0000256" key="1">
    <source>
        <dbReference type="SAM" id="SignalP"/>
    </source>
</evidence>
<dbReference type="AlphaFoldDB" id="A0A1G7UP64"/>
<protein>
    <submittedName>
        <fullName evidence="2">Uncharacterized protein</fullName>
    </submittedName>
</protein>
<dbReference type="PROSITE" id="PS51257">
    <property type="entry name" value="PROKAR_LIPOPROTEIN"/>
    <property type="match status" value="1"/>
</dbReference>
<dbReference type="Proteomes" id="UP000199045">
    <property type="component" value="Unassembled WGS sequence"/>
</dbReference>
<sequence length="338" mass="37559">MKTLLHKLSLPALLFVLASTILVSCSKEDVQKMKPETLGATQAAAVNFNEELAYRWAPVHYQDVDQTGDYAVGGKADYITAINFDGDWVGTNNWNNIAGNYAAAANVYYSVAETSTHWFINYAFFHPRDWTDNPFGYYLDQHENDFEGIEVVIRKDGSTYGALQAMVTTFHRDFYSYTVSGSSWQNNHETNDGTLTMETYNNESHPTTGHEAKGHGLKAYPYVNIVGDGIRYVPGRTAGVPTGPDDRNVSYKLVDIFEAGGLWEQRNNTQLFNSPSGGLVSSYGDGGANAPWAWNDGDDGDVQSGEIATDPAKMFNIYYKNLGTFDLTYIRNQYKGLN</sequence>
<dbReference type="OrthoDB" id="1157227at2"/>